<name>A0A2K0TUS9_TRIHA</name>
<dbReference type="EMBL" id="MTYI01000200">
    <property type="protein sequence ID" value="PNP49288.1"/>
    <property type="molecule type" value="Genomic_DNA"/>
</dbReference>
<evidence type="ECO:0000313" key="2">
    <source>
        <dbReference type="EMBL" id="PNP49288.1"/>
    </source>
</evidence>
<accession>A0A2K0TUS9</accession>
<sequence>MTATDCWTSCVLTWTHSRHLQSFLRELPLVCTGAEWPLLEWSWIVDIVLTACIHSLAVQNALKRARARHGEEAARASTSGMMPLLRRARADSTRQSRLMRAYPSMRLHRSLRIQRPLPTHPTDTDADSPA</sequence>
<gene>
    <name evidence="2" type="ORF">THARTR1_10003</name>
</gene>
<dbReference type="Proteomes" id="UP000236290">
    <property type="component" value="Unassembled WGS sequence"/>
</dbReference>
<evidence type="ECO:0000256" key="1">
    <source>
        <dbReference type="SAM" id="MobiDB-lite"/>
    </source>
</evidence>
<protein>
    <submittedName>
        <fullName evidence="2">Uncharacterized protein</fullName>
    </submittedName>
</protein>
<reference evidence="2 3" key="1">
    <citation type="submission" date="2017-02" db="EMBL/GenBank/DDBJ databases">
        <title>Genomes of Trichoderma spp. with biocontrol activity.</title>
        <authorList>
            <person name="Gardiner D."/>
            <person name="Kazan K."/>
            <person name="Vos C."/>
            <person name="Harvey P."/>
        </authorList>
    </citation>
    <scope>NUCLEOTIDE SEQUENCE [LARGE SCALE GENOMIC DNA]</scope>
    <source>
        <strain evidence="2 3">Tr1</strain>
    </source>
</reference>
<proteinExistence type="predicted"/>
<dbReference type="AlphaFoldDB" id="A0A2K0TUS9"/>
<organism evidence="2 3">
    <name type="scientific">Trichoderma harzianum</name>
    <name type="common">Hypocrea lixii</name>
    <dbReference type="NCBI Taxonomy" id="5544"/>
    <lineage>
        <taxon>Eukaryota</taxon>
        <taxon>Fungi</taxon>
        <taxon>Dikarya</taxon>
        <taxon>Ascomycota</taxon>
        <taxon>Pezizomycotina</taxon>
        <taxon>Sordariomycetes</taxon>
        <taxon>Hypocreomycetidae</taxon>
        <taxon>Hypocreales</taxon>
        <taxon>Hypocreaceae</taxon>
        <taxon>Trichoderma</taxon>
    </lineage>
</organism>
<evidence type="ECO:0000313" key="3">
    <source>
        <dbReference type="Proteomes" id="UP000236290"/>
    </source>
</evidence>
<feature type="region of interest" description="Disordered" evidence="1">
    <location>
        <begin position="68"/>
        <end position="95"/>
    </location>
</feature>
<comment type="caution">
    <text evidence="2">The sequence shown here is derived from an EMBL/GenBank/DDBJ whole genome shotgun (WGS) entry which is preliminary data.</text>
</comment>